<comment type="caution">
    <text evidence="2">The sequence shown here is derived from an EMBL/GenBank/DDBJ whole genome shotgun (WGS) entry which is preliminary data.</text>
</comment>
<dbReference type="Proteomes" id="UP000542405">
    <property type="component" value="Unassembled WGS sequence"/>
</dbReference>
<protein>
    <submittedName>
        <fullName evidence="2">Uncharacterized protein</fullName>
    </submittedName>
</protein>
<evidence type="ECO:0000313" key="2">
    <source>
        <dbReference type="EMBL" id="NMU89727.1"/>
    </source>
</evidence>
<keyword evidence="1" id="KW-0812">Transmembrane</keyword>
<accession>A0A848NF49</accession>
<sequence length="336" mass="37894">MPAGSQRARSPEDPSVLYNVVEINPACLRLVDPTENLRGLGIVMTIMFSLMLLLIATNFILFYDTATRGYGGEYLAFVAGGSLLGVFGLWRAYRAASAPMQYTSIISRRLRRIYAWSRKGGWISVDYDRAVAFIFRGRLVAPTGASAPVVSLRVAELEPGSRRIARCVAPTRIFSSREAAAGAWQFIRRYMDEDPAAVPPVVLMPNHRINAFAWMDRELFTEEIDRQHYPAGLFDGFAFWIIAGAYYLPNWMEYWVRRYGKRPPLPPELAAALQWEGENPYRVVPPTPEETLAMQGKLPHMKKRWLHASILGILLWGVLPLGFVLVTVLKWIASSN</sequence>
<keyword evidence="1" id="KW-1133">Transmembrane helix</keyword>
<feature type="transmembrane region" description="Helical" evidence="1">
    <location>
        <begin position="305"/>
        <end position="333"/>
    </location>
</feature>
<organism evidence="2 3">
    <name type="scientific">Achromobacter ruhlandii</name>
    <dbReference type="NCBI Taxonomy" id="72557"/>
    <lineage>
        <taxon>Bacteria</taxon>
        <taxon>Pseudomonadati</taxon>
        <taxon>Pseudomonadota</taxon>
        <taxon>Betaproteobacteria</taxon>
        <taxon>Burkholderiales</taxon>
        <taxon>Alcaligenaceae</taxon>
        <taxon>Achromobacter</taxon>
    </lineage>
</organism>
<evidence type="ECO:0000313" key="3">
    <source>
        <dbReference type="Proteomes" id="UP000542405"/>
    </source>
</evidence>
<gene>
    <name evidence="2" type="ORF">HGQ98_07630</name>
</gene>
<keyword evidence="1" id="KW-0472">Membrane</keyword>
<feature type="transmembrane region" description="Helical" evidence="1">
    <location>
        <begin position="40"/>
        <end position="62"/>
    </location>
</feature>
<evidence type="ECO:0000256" key="1">
    <source>
        <dbReference type="SAM" id="Phobius"/>
    </source>
</evidence>
<reference evidence="2 3" key="1">
    <citation type="submission" date="2020-04" db="EMBL/GenBank/DDBJ databases">
        <title>Achromobacter ruhlandii genome sequencing and assembly.</title>
        <authorList>
            <person name="Martins R.C.R."/>
            <person name="Perdigao-Neto L.V."/>
            <person name="Levin A.S.S."/>
            <person name="Costa S.F."/>
        </authorList>
    </citation>
    <scope>NUCLEOTIDE SEQUENCE [LARGE SCALE GENOMIC DNA]</scope>
    <source>
        <strain evidence="2 3">9035ralo</strain>
    </source>
</reference>
<feature type="transmembrane region" description="Helical" evidence="1">
    <location>
        <begin position="74"/>
        <end position="93"/>
    </location>
</feature>
<name>A0A848NF49_9BURK</name>
<dbReference type="AlphaFoldDB" id="A0A848NF49"/>
<dbReference type="EMBL" id="JABBZE010000050">
    <property type="protein sequence ID" value="NMU89727.1"/>
    <property type="molecule type" value="Genomic_DNA"/>
</dbReference>
<proteinExistence type="predicted"/>